<dbReference type="Gene3D" id="3.30.40.10">
    <property type="entry name" value="Zinc/RING finger domain, C3HC4 (zinc finger)"/>
    <property type="match status" value="1"/>
</dbReference>
<keyword evidence="6 16" id="KW-0812">Transmembrane</keyword>
<dbReference type="UniPathway" id="UPA00143"/>
<gene>
    <name evidence="19" type="ordered locus">DEHA2G06710g</name>
</gene>
<keyword evidence="12 16" id="KW-1133">Transmembrane helix</keyword>
<feature type="compositionally biased region" description="Basic and acidic residues" evidence="15">
    <location>
        <begin position="170"/>
        <end position="181"/>
    </location>
</feature>
<dbReference type="Proteomes" id="UP000000599">
    <property type="component" value="Chromosome G"/>
</dbReference>
<dbReference type="SUPFAM" id="SSF57850">
    <property type="entry name" value="RING/U-box"/>
    <property type="match status" value="1"/>
</dbReference>
<feature type="chain" id="PRO_5004270931" description="RING-type E3 ubiquitin transferase" evidence="17">
    <location>
        <begin position="25"/>
        <end position="799"/>
    </location>
</feature>
<evidence type="ECO:0000256" key="17">
    <source>
        <dbReference type="SAM" id="SignalP"/>
    </source>
</evidence>
<evidence type="ECO:0000256" key="8">
    <source>
        <dbReference type="ARBA" id="ARBA00022729"/>
    </source>
</evidence>
<dbReference type="OMA" id="LEGWMRF"/>
<evidence type="ECO:0000256" key="11">
    <source>
        <dbReference type="ARBA" id="ARBA00022833"/>
    </source>
</evidence>
<dbReference type="InterPro" id="IPR050731">
    <property type="entry name" value="HRD1_E3_ubiq-ligases"/>
</dbReference>
<organism evidence="19 20">
    <name type="scientific">Debaryomyces hansenii (strain ATCC 36239 / CBS 767 / BCRC 21394 / JCM 1990 / NBRC 0083 / IGC 2968)</name>
    <name type="common">Yeast</name>
    <name type="synonym">Torulaspora hansenii</name>
    <dbReference type="NCBI Taxonomy" id="284592"/>
    <lineage>
        <taxon>Eukaryota</taxon>
        <taxon>Fungi</taxon>
        <taxon>Dikarya</taxon>
        <taxon>Ascomycota</taxon>
        <taxon>Saccharomycotina</taxon>
        <taxon>Pichiomycetes</taxon>
        <taxon>Debaryomycetaceae</taxon>
        <taxon>Debaryomyces</taxon>
    </lineage>
</organism>
<feature type="domain" description="RING-type" evidence="18">
    <location>
        <begin position="733"/>
        <end position="793"/>
    </location>
</feature>
<feature type="transmembrane region" description="Helical" evidence="16">
    <location>
        <begin position="651"/>
        <end position="672"/>
    </location>
</feature>
<reference evidence="19 20" key="1">
    <citation type="journal article" date="2004" name="Nature">
        <title>Genome evolution in yeasts.</title>
        <authorList>
            <consortium name="Genolevures"/>
            <person name="Dujon B."/>
            <person name="Sherman D."/>
            <person name="Fischer G."/>
            <person name="Durrens P."/>
            <person name="Casaregola S."/>
            <person name="Lafontaine I."/>
            <person name="de Montigny J."/>
            <person name="Marck C."/>
            <person name="Neuveglise C."/>
            <person name="Talla E."/>
            <person name="Goffard N."/>
            <person name="Frangeul L."/>
            <person name="Aigle M."/>
            <person name="Anthouard V."/>
            <person name="Babour A."/>
            <person name="Barbe V."/>
            <person name="Barnay S."/>
            <person name="Blanchin S."/>
            <person name="Beckerich J.M."/>
            <person name="Beyne E."/>
            <person name="Bleykasten C."/>
            <person name="Boisrame A."/>
            <person name="Boyer J."/>
            <person name="Cattolico L."/>
            <person name="Confanioleri F."/>
            <person name="de Daruvar A."/>
            <person name="Despons L."/>
            <person name="Fabre E."/>
            <person name="Fairhead C."/>
            <person name="Ferry-Dumazet H."/>
            <person name="Groppi A."/>
            <person name="Hantraye F."/>
            <person name="Hennequin C."/>
            <person name="Jauniaux N."/>
            <person name="Joyet P."/>
            <person name="Kachouri R."/>
            <person name="Kerrest A."/>
            <person name="Koszul R."/>
            <person name="Lemaire M."/>
            <person name="Lesur I."/>
            <person name="Ma L."/>
            <person name="Muller H."/>
            <person name="Nicaud J.M."/>
            <person name="Nikolski M."/>
            <person name="Oztas S."/>
            <person name="Ozier-Kalogeropoulos O."/>
            <person name="Pellenz S."/>
            <person name="Potier S."/>
            <person name="Richard G.F."/>
            <person name="Straub M.L."/>
            <person name="Suleau A."/>
            <person name="Swennene D."/>
            <person name="Tekaia F."/>
            <person name="Wesolowski-Louvel M."/>
            <person name="Westhof E."/>
            <person name="Wirth B."/>
            <person name="Zeniou-Meyer M."/>
            <person name="Zivanovic I."/>
            <person name="Bolotin-Fukuhara M."/>
            <person name="Thierry A."/>
            <person name="Bouchier C."/>
            <person name="Caudron B."/>
            <person name="Scarpelli C."/>
            <person name="Gaillardin C."/>
            <person name="Weissenbach J."/>
            <person name="Wincker P."/>
            <person name="Souciet J.L."/>
        </authorList>
    </citation>
    <scope>NUCLEOTIDE SEQUENCE [LARGE SCALE GENOMIC DNA]</scope>
    <source>
        <strain evidence="20">ATCC 36239 / CBS 767 / BCRC 21394 / JCM 1990 / NBRC 0083 / IGC 2968</strain>
    </source>
</reference>
<feature type="transmembrane region" description="Helical" evidence="16">
    <location>
        <begin position="559"/>
        <end position="579"/>
    </location>
</feature>
<evidence type="ECO:0000256" key="16">
    <source>
        <dbReference type="SAM" id="Phobius"/>
    </source>
</evidence>
<feature type="compositionally biased region" description="Low complexity" evidence="15">
    <location>
        <begin position="524"/>
        <end position="540"/>
    </location>
</feature>
<dbReference type="EMBL" id="CR382139">
    <property type="protein sequence ID" value="CAG90300.2"/>
    <property type="molecule type" value="Genomic_DNA"/>
</dbReference>
<sequence length="799" mass="91804">MQVDRQTLLFFIIMFIFLSLPNGADQPHSAKDKNTLTTYQESLKRNQRELLSSEYHTGYGNLTGLKLSYVDSLDNKNISDWPLHKYNKKKPWIEDEKYSLFPNDVSSKVKEFWGNDPIDEADITSPAYLLNISGKAHGEFEVDKPKKQLKKYSLPLPSYLQDYFDSYTRGRREEQRERYEQDPENNPPPDDVGTAPDRIGNFTEDSGKLSLTIKSFDYNYRHPRMSKFLYNKTTDSVDDAVMVEVKLNLVDHPEINRHELHTLGVYFQNTGSLVASSSSAKFSGFDALPHFAMNEDNFNKSRLLMSQFLNITDINRDISMDEMNSDITRSVQECEYITFLQFDKTEYSKRQLQDIDEELMNPSGRPIPQSIPQIEVKNALLYSPDCGLMINLKPDTKLQGNKVEVTDNQFKKVLIVFLILVSTQLFIFIRQIKETTTPGQLSNISTTTLSIIGFQDSLIALFFLLISTLTESLYLLFSCVAVISFITCGVFEMRFIVSVMVNQGNERGTTWWEVLRGSVSRNETGNSNNDGDGTTTNTNDLPAPVTAAPMPGANDEARYSNGLFASGFSLTIIATFFILNVLTWRLKYRQIFEYVGLLAISSYWIPQFLRNTLKNRRKTFSWEFVLGTSLIRLSPIWYLCLYTQNPLRHHYDPMMAIIITLWYALQIGLLCLQQILGPRFWLNEKWLPKAYDYHPFLNISDLENGFASDILSNIRAQNEDPAKSDVITCKVDCTICMNEIELPIGVNAESKKPKQHGDKFRGQQYMITPCRHIFHTDCLEDWMKYKLQCPVCRNALPPI</sequence>
<evidence type="ECO:0000313" key="20">
    <source>
        <dbReference type="Proteomes" id="UP000000599"/>
    </source>
</evidence>
<dbReference type="FunFam" id="3.30.40.10:FF:000626">
    <property type="entry name" value="Transmembrane ubiquitin ligase 1"/>
    <property type="match status" value="1"/>
</dbReference>
<dbReference type="GeneID" id="2904718"/>
<dbReference type="InParanoid" id="Q6BIY2"/>
<dbReference type="EC" id="2.3.2.27" evidence="4"/>
<proteinExistence type="predicted"/>
<dbReference type="eggNOG" id="KOG0828">
    <property type="taxonomic scope" value="Eukaryota"/>
</dbReference>
<dbReference type="GO" id="GO:0044695">
    <property type="term" value="C:Dsc E3 ubiquitin ligase complex"/>
    <property type="evidence" value="ECO:0007669"/>
    <property type="project" value="TreeGrafter"/>
</dbReference>
<feature type="transmembrane region" description="Helical" evidence="16">
    <location>
        <begin position="621"/>
        <end position="639"/>
    </location>
</feature>
<comment type="pathway">
    <text evidence="3">Protein modification; protein ubiquitination.</text>
</comment>
<evidence type="ECO:0000256" key="9">
    <source>
        <dbReference type="ARBA" id="ARBA00022771"/>
    </source>
</evidence>
<dbReference type="GO" id="GO:0043161">
    <property type="term" value="P:proteasome-mediated ubiquitin-dependent protein catabolic process"/>
    <property type="evidence" value="ECO:0007669"/>
    <property type="project" value="TreeGrafter"/>
</dbReference>
<dbReference type="PROSITE" id="PS50089">
    <property type="entry name" value="ZF_RING_2"/>
    <property type="match status" value="1"/>
</dbReference>
<dbReference type="AlphaFoldDB" id="Q6BIY2"/>
<evidence type="ECO:0000256" key="7">
    <source>
        <dbReference type="ARBA" id="ARBA00022723"/>
    </source>
</evidence>
<evidence type="ECO:0000256" key="1">
    <source>
        <dbReference type="ARBA" id="ARBA00000900"/>
    </source>
</evidence>
<dbReference type="GO" id="GO:0016567">
    <property type="term" value="P:protein ubiquitination"/>
    <property type="evidence" value="ECO:0007669"/>
    <property type="project" value="UniProtKB-UniPathway"/>
</dbReference>
<feature type="region of interest" description="Disordered" evidence="15">
    <location>
        <begin position="522"/>
        <end position="544"/>
    </location>
</feature>
<feature type="transmembrane region" description="Helical" evidence="16">
    <location>
        <begin position="444"/>
        <end position="466"/>
    </location>
</feature>
<comment type="catalytic activity">
    <reaction evidence="1">
        <text>S-ubiquitinyl-[E2 ubiquitin-conjugating enzyme]-L-cysteine + [acceptor protein]-L-lysine = [E2 ubiquitin-conjugating enzyme]-L-cysteine + N(6)-ubiquitinyl-[acceptor protein]-L-lysine.</text>
        <dbReference type="EC" id="2.3.2.27"/>
    </reaction>
</comment>
<dbReference type="FunCoup" id="Q6BIY2">
    <property type="interactions" value="46"/>
</dbReference>
<dbReference type="SMART" id="SM00184">
    <property type="entry name" value="RING"/>
    <property type="match status" value="1"/>
</dbReference>
<protein>
    <recommendedName>
        <fullName evidence="4">RING-type E3 ubiquitin transferase</fullName>
        <ecNumber evidence="4">2.3.2.27</ecNumber>
    </recommendedName>
</protein>
<dbReference type="HOGENOM" id="CLU_010475_1_0_1"/>
<feature type="transmembrane region" description="Helical" evidence="16">
    <location>
        <begin position="413"/>
        <end position="432"/>
    </location>
</feature>
<feature type="transmembrane region" description="Helical" evidence="16">
    <location>
        <begin position="591"/>
        <end position="609"/>
    </location>
</feature>
<evidence type="ECO:0000256" key="3">
    <source>
        <dbReference type="ARBA" id="ARBA00004906"/>
    </source>
</evidence>
<keyword evidence="20" id="KW-1185">Reference proteome</keyword>
<keyword evidence="13 16" id="KW-0472">Membrane</keyword>
<keyword evidence="11" id="KW-0862">Zinc</keyword>
<dbReference type="InterPro" id="IPR001841">
    <property type="entry name" value="Znf_RING"/>
</dbReference>
<feature type="signal peptide" evidence="17">
    <location>
        <begin position="1"/>
        <end position="24"/>
    </location>
</feature>
<dbReference type="Pfam" id="PF13639">
    <property type="entry name" value="zf-RING_2"/>
    <property type="match status" value="1"/>
</dbReference>
<name>Q6BIY2_DEBHA</name>
<keyword evidence="5" id="KW-0808">Transferase</keyword>
<dbReference type="Pfam" id="PF11145">
    <property type="entry name" value="DUF2921"/>
    <property type="match status" value="2"/>
</dbReference>
<comment type="subcellular location">
    <subcellularLocation>
        <location evidence="2">Endomembrane system</location>
        <topology evidence="2">Multi-pass membrane protein</topology>
    </subcellularLocation>
</comment>
<evidence type="ECO:0000313" key="19">
    <source>
        <dbReference type="EMBL" id="CAG90300.2"/>
    </source>
</evidence>
<dbReference type="GO" id="GO:0012505">
    <property type="term" value="C:endomembrane system"/>
    <property type="evidence" value="ECO:0007669"/>
    <property type="project" value="UniProtKB-SubCell"/>
</dbReference>
<dbReference type="GO" id="GO:0008270">
    <property type="term" value="F:zinc ion binding"/>
    <property type="evidence" value="ECO:0007669"/>
    <property type="project" value="UniProtKB-KW"/>
</dbReference>
<evidence type="ECO:0000256" key="13">
    <source>
        <dbReference type="ARBA" id="ARBA00023136"/>
    </source>
</evidence>
<keyword evidence="8 17" id="KW-0732">Signal</keyword>
<keyword evidence="7" id="KW-0479">Metal-binding</keyword>
<dbReference type="InterPro" id="IPR021319">
    <property type="entry name" value="DUF2921"/>
</dbReference>
<dbReference type="OrthoDB" id="9984778at2759"/>
<evidence type="ECO:0000256" key="10">
    <source>
        <dbReference type="ARBA" id="ARBA00022786"/>
    </source>
</evidence>
<evidence type="ECO:0000256" key="14">
    <source>
        <dbReference type="PROSITE-ProRule" id="PRU00175"/>
    </source>
</evidence>
<dbReference type="PANTHER" id="PTHR22763:SF162">
    <property type="entry name" value="TRANSMEMBRANE E3 UBIQUITIN-PROTEIN LIGASE 1"/>
    <property type="match status" value="1"/>
</dbReference>
<evidence type="ECO:0000256" key="6">
    <source>
        <dbReference type="ARBA" id="ARBA00022692"/>
    </source>
</evidence>
<dbReference type="STRING" id="284592.Q6BIY2"/>
<keyword evidence="9 14" id="KW-0863">Zinc-finger</keyword>
<evidence type="ECO:0000256" key="15">
    <source>
        <dbReference type="SAM" id="MobiDB-lite"/>
    </source>
</evidence>
<evidence type="ECO:0000256" key="2">
    <source>
        <dbReference type="ARBA" id="ARBA00004127"/>
    </source>
</evidence>
<feature type="transmembrane region" description="Helical" evidence="16">
    <location>
        <begin position="472"/>
        <end position="491"/>
    </location>
</feature>
<evidence type="ECO:0000256" key="4">
    <source>
        <dbReference type="ARBA" id="ARBA00012483"/>
    </source>
</evidence>
<feature type="region of interest" description="Disordered" evidence="15">
    <location>
        <begin position="170"/>
        <end position="200"/>
    </location>
</feature>
<evidence type="ECO:0000259" key="18">
    <source>
        <dbReference type="PROSITE" id="PS50089"/>
    </source>
</evidence>
<keyword evidence="10" id="KW-0833">Ubl conjugation pathway</keyword>
<evidence type="ECO:0000256" key="12">
    <source>
        <dbReference type="ARBA" id="ARBA00022989"/>
    </source>
</evidence>
<accession>Q6BIY2</accession>
<dbReference type="VEuPathDB" id="FungiDB:DEHA2G06710g"/>
<dbReference type="RefSeq" id="XP_461839.2">
    <property type="nucleotide sequence ID" value="XM_461839.1"/>
</dbReference>
<dbReference type="KEGG" id="dha:DEHA2G06710g"/>
<dbReference type="InterPro" id="IPR013083">
    <property type="entry name" value="Znf_RING/FYVE/PHD"/>
</dbReference>
<evidence type="ECO:0000256" key="5">
    <source>
        <dbReference type="ARBA" id="ARBA00022679"/>
    </source>
</evidence>
<dbReference type="GO" id="GO:0061630">
    <property type="term" value="F:ubiquitin protein ligase activity"/>
    <property type="evidence" value="ECO:0007669"/>
    <property type="project" value="UniProtKB-EC"/>
</dbReference>
<dbReference type="PANTHER" id="PTHR22763">
    <property type="entry name" value="RING ZINC FINGER PROTEIN"/>
    <property type="match status" value="1"/>
</dbReference>